<evidence type="ECO:0000313" key="2">
    <source>
        <dbReference type="Proteomes" id="UP000011761"/>
    </source>
</evidence>
<sequence>MRQMSAVVPGQIDRPWHSLDIFCSVSLDAAKAVQGGRLEHHDRMLLCEEDLVLLLRRPDVLVIETPLQHILYLLAFIRRPVGRARLFVKPQLVV</sequence>
<dbReference type="Proteomes" id="UP000011761">
    <property type="component" value="Unassembled WGS sequence"/>
</dbReference>
<dbReference type="KEGG" id="bcom:BAUCODRAFT_344914"/>
<reference evidence="1 2" key="1">
    <citation type="journal article" date="2012" name="PLoS Pathog.">
        <title>Diverse lifestyles and strategies of plant pathogenesis encoded in the genomes of eighteen Dothideomycetes fungi.</title>
        <authorList>
            <person name="Ohm R.A."/>
            <person name="Feau N."/>
            <person name="Henrissat B."/>
            <person name="Schoch C.L."/>
            <person name="Horwitz B.A."/>
            <person name="Barry K.W."/>
            <person name="Condon B.J."/>
            <person name="Copeland A.C."/>
            <person name="Dhillon B."/>
            <person name="Glaser F."/>
            <person name="Hesse C.N."/>
            <person name="Kosti I."/>
            <person name="LaButti K."/>
            <person name="Lindquist E.A."/>
            <person name="Lucas S."/>
            <person name="Salamov A.A."/>
            <person name="Bradshaw R.E."/>
            <person name="Ciuffetti L."/>
            <person name="Hamelin R.C."/>
            <person name="Kema G.H.J."/>
            <person name="Lawrence C."/>
            <person name="Scott J.A."/>
            <person name="Spatafora J.W."/>
            <person name="Turgeon B.G."/>
            <person name="de Wit P.J.G.M."/>
            <person name="Zhong S."/>
            <person name="Goodwin S.B."/>
            <person name="Grigoriev I.V."/>
        </authorList>
    </citation>
    <scope>NUCLEOTIDE SEQUENCE [LARGE SCALE GENOMIC DNA]</scope>
    <source>
        <strain evidence="1 2">UAMH 10762</strain>
    </source>
</reference>
<name>M2NKJ7_BAUPA</name>
<gene>
    <name evidence="1" type="ORF">BAUCODRAFT_344914</name>
</gene>
<accession>M2NKJ7</accession>
<dbReference type="EMBL" id="KB445551">
    <property type="protein sequence ID" value="EMC99655.1"/>
    <property type="molecule type" value="Genomic_DNA"/>
</dbReference>
<dbReference type="RefSeq" id="XP_007673264.1">
    <property type="nucleotide sequence ID" value="XM_007675074.1"/>
</dbReference>
<organism evidence="1 2">
    <name type="scientific">Baudoinia panamericana (strain UAMH 10762)</name>
    <name type="common">Angels' share fungus</name>
    <name type="synonym">Baudoinia compniacensis (strain UAMH 10762)</name>
    <dbReference type="NCBI Taxonomy" id="717646"/>
    <lineage>
        <taxon>Eukaryota</taxon>
        <taxon>Fungi</taxon>
        <taxon>Dikarya</taxon>
        <taxon>Ascomycota</taxon>
        <taxon>Pezizomycotina</taxon>
        <taxon>Dothideomycetes</taxon>
        <taxon>Dothideomycetidae</taxon>
        <taxon>Mycosphaerellales</taxon>
        <taxon>Teratosphaeriaceae</taxon>
        <taxon>Baudoinia</taxon>
    </lineage>
</organism>
<proteinExistence type="predicted"/>
<evidence type="ECO:0000313" key="1">
    <source>
        <dbReference type="EMBL" id="EMC99655.1"/>
    </source>
</evidence>
<keyword evidence="2" id="KW-1185">Reference proteome</keyword>
<dbReference type="AlphaFoldDB" id="M2NKJ7"/>
<dbReference type="GeneID" id="19112430"/>
<protein>
    <submittedName>
        <fullName evidence="1">Uncharacterized protein</fullName>
    </submittedName>
</protein>
<dbReference type="HOGENOM" id="CLU_2385808_0_0_1"/>